<evidence type="ECO:0000313" key="2">
    <source>
        <dbReference type="EMBL" id="QTH63607.1"/>
    </source>
</evidence>
<dbReference type="AlphaFoldDB" id="A0A975DAK6"/>
<dbReference type="Gene3D" id="3.40.250.10">
    <property type="entry name" value="Rhodanese-like domain"/>
    <property type="match status" value="1"/>
</dbReference>
<name>A0A975DAK6_9GAMM</name>
<dbReference type="PROSITE" id="PS50206">
    <property type="entry name" value="RHODANESE_3"/>
    <property type="match status" value="1"/>
</dbReference>
<dbReference type="SUPFAM" id="SSF52821">
    <property type="entry name" value="Rhodanese/Cell cycle control phosphatase"/>
    <property type="match status" value="1"/>
</dbReference>
<evidence type="ECO:0000313" key="3">
    <source>
        <dbReference type="Proteomes" id="UP000682739"/>
    </source>
</evidence>
<feature type="domain" description="Rhodanese" evidence="1">
    <location>
        <begin position="32"/>
        <end position="122"/>
    </location>
</feature>
<dbReference type="GO" id="GO:0004792">
    <property type="term" value="F:thiosulfate-cyanide sulfurtransferase activity"/>
    <property type="evidence" value="ECO:0007669"/>
    <property type="project" value="TreeGrafter"/>
</dbReference>
<reference evidence="2" key="1">
    <citation type="submission" date="2021-03" db="EMBL/GenBank/DDBJ databases">
        <title>Description of Psychrosphaera ytuae sp. nov. isolated from deep sea sediment of South China Sea.</title>
        <authorList>
            <person name="Zhang J."/>
            <person name="Xu X.-D."/>
        </authorList>
    </citation>
    <scope>NUCLEOTIDE SEQUENCE</scope>
    <source>
        <strain evidence="2">MTZ26</strain>
    </source>
</reference>
<keyword evidence="3" id="KW-1185">Reference proteome</keyword>
<dbReference type="Pfam" id="PF00581">
    <property type="entry name" value="Rhodanese"/>
    <property type="match status" value="1"/>
</dbReference>
<dbReference type="PANTHER" id="PTHR44086:SF13">
    <property type="entry name" value="THIOSULFATE SULFURTRANSFERASE PSPE"/>
    <property type="match status" value="1"/>
</dbReference>
<accession>A0A975DAK6</accession>
<dbReference type="InterPro" id="IPR001763">
    <property type="entry name" value="Rhodanese-like_dom"/>
</dbReference>
<dbReference type="EMBL" id="CP072110">
    <property type="protein sequence ID" value="QTH63607.1"/>
    <property type="molecule type" value="Genomic_DNA"/>
</dbReference>
<dbReference type="InterPro" id="IPR036873">
    <property type="entry name" value="Rhodanese-like_dom_sf"/>
</dbReference>
<proteinExistence type="predicted"/>
<sequence>MQHAPGFLDIVNEAKTRVSEIDADTLESWITQNKSFVLIDVREQSEFADGAIAKAIHISKGVIERDIEKTIFDKSVPLVLYCSGGFRSVLAADNIQKMGYSAVWSLTGGSKNWLTTGREFSQK</sequence>
<dbReference type="Proteomes" id="UP000682739">
    <property type="component" value="Chromosome"/>
</dbReference>
<gene>
    <name evidence="2" type="ORF">J1N51_12910</name>
</gene>
<dbReference type="KEGG" id="psym:J1N51_12910"/>
<evidence type="ECO:0000259" key="1">
    <source>
        <dbReference type="PROSITE" id="PS50206"/>
    </source>
</evidence>
<protein>
    <submittedName>
        <fullName evidence="2">Sulfurtransferase</fullName>
    </submittedName>
</protein>
<dbReference type="RefSeq" id="WP_208831663.1">
    <property type="nucleotide sequence ID" value="NZ_CP072110.1"/>
</dbReference>
<dbReference type="PANTHER" id="PTHR44086">
    <property type="entry name" value="THIOSULFATE SULFURTRANSFERASE RDL2, MITOCHONDRIAL-RELATED"/>
    <property type="match status" value="1"/>
</dbReference>
<dbReference type="CDD" id="cd00158">
    <property type="entry name" value="RHOD"/>
    <property type="match status" value="1"/>
</dbReference>
<organism evidence="2 3">
    <name type="scientific">Psychrosphaera ytuae</name>
    <dbReference type="NCBI Taxonomy" id="2820710"/>
    <lineage>
        <taxon>Bacteria</taxon>
        <taxon>Pseudomonadati</taxon>
        <taxon>Pseudomonadota</taxon>
        <taxon>Gammaproteobacteria</taxon>
        <taxon>Alteromonadales</taxon>
        <taxon>Pseudoalteromonadaceae</taxon>
        <taxon>Psychrosphaera</taxon>
    </lineage>
</organism>
<dbReference type="SMART" id="SM00450">
    <property type="entry name" value="RHOD"/>
    <property type="match status" value="1"/>
</dbReference>